<feature type="binding site" evidence="7">
    <location>
        <position position="70"/>
    </location>
    <ligand>
        <name>Zn(2+)</name>
        <dbReference type="ChEBI" id="CHEBI:29105"/>
        <note>catalytic</note>
    </ligand>
</feature>
<evidence type="ECO:0000256" key="6">
    <source>
        <dbReference type="PIRSR" id="PIRSR608901-1"/>
    </source>
</evidence>
<dbReference type="EMBL" id="JABFCZ010000016">
    <property type="protein sequence ID" value="MBD1547598.1"/>
    <property type="molecule type" value="Genomic_DNA"/>
</dbReference>
<name>A0A926S5L5_9HYPH</name>
<feature type="transmembrane region" description="Helical" evidence="8">
    <location>
        <begin position="161"/>
        <end position="179"/>
    </location>
</feature>
<feature type="binding site" evidence="7">
    <location>
        <position position="194"/>
    </location>
    <ligand>
        <name>Zn(2+)</name>
        <dbReference type="ChEBI" id="CHEBI:29105"/>
        <note>catalytic</note>
    </ligand>
</feature>
<evidence type="ECO:0000256" key="8">
    <source>
        <dbReference type="SAM" id="Phobius"/>
    </source>
</evidence>
<feature type="transmembrane region" description="Helical" evidence="8">
    <location>
        <begin position="79"/>
        <end position="97"/>
    </location>
</feature>
<evidence type="ECO:0000256" key="5">
    <source>
        <dbReference type="ARBA" id="ARBA00023136"/>
    </source>
</evidence>
<evidence type="ECO:0000256" key="2">
    <source>
        <dbReference type="ARBA" id="ARBA00022692"/>
    </source>
</evidence>
<keyword evidence="2 8" id="KW-0812">Transmembrane</keyword>
<evidence type="ECO:0000313" key="9">
    <source>
        <dbReference type="EMBL" id="MBD1547598.1"/>
    </source>
</evidence>
<feature type="binding site" evidence="7">
    <location>
        <position position="190"/>
    </location>
    <ligand>
        <name>Zn(2+)</name>
        <dbReference type="ChEBI" id="CHEBI:29105"/>
        <note>catalytic</note>
    </ligand>
</feature>
<evidence type="ECO:0000256" key="1">
    <source>
        <dbReference type="ARBA" id="ARBA00004141"/>
    </source>
</evidence>
<comment type="subcellular location">
    <subcellularLocation>
        <location evidence="1">Membrane</location>
        <topology evidence="1">Multi-pass membrane protein</topology>
    </subcellularLocation>
</comment>
<keyword evidence="4 8" id="KW-1133">Transmembrane helix</keyword>
<evidence type="ECO:0008006" key="11">
    <source>
        <dbReference type="Google" id="ProtNLM"/>
    </source>
</evidence>
<dbReference type="InterPro" id="IPR008901">
    <property type="entry name" value="ACER"/>
</dbReference>
<dbReference type="Pfam" id="PF05875">
    <property type="entry name" value="Ceramidase"/>
    <property type="match status" value="1"/>
</dbReference>
<keyword evidence="6" id="KW-0479">Metal-binding</keyword>
<reference evidence="9" key="1">
    <citation type="submission" date="2020-05" db="EMBL/GenBank/DDBJ databases">
        <title>Identification of trans-AT polyketide cluster in two marine bacteria, producers of a novel glutaramide-containing polyketide sesbanimide D and analogs.</title>
        <authorList>
            <person name="Kacar D."/>
            <person name="Rodriguez P."/>
            <person name="Canedo L."/>
            <person name="Gonzalez E."/>
            <person name="Galan B."/>
            <person name="De La Calle F."/>
            <person name="Garcia J.L."/>
        </authorList>
    </citation>
    <scope>NUCLEOTIDE SEQUENCE</scope>
    <source>
        <strain evidence="9">PHM038</strain>
    </source>
</reference>
<feature type="transmembrane region" description="Helical" evidence="8">
    <location>
        <begin position="129"/>
        <end position="149"/>
    </location>
</feature>
<feature type="transmembrane region" description="Helical" evidence="8">
    <location>
        <begin position="191"/>
        <end position="209"/>
    </location>
</feature>
<evidence type="ECO:0000256" key="7">
    <source>
        <dbReference type="PIRSR" id="PIRSR608901-2"/>
    </source>
</evidence>
<evidence type="ECO:0000256" key="4">
    <source>
        <dbReference type="ARBA" id="ARBA00022989"/>
    </source>
</evidence>
<feature type="binding site" evidence="6">
    <location>
        <position position="21"/>
    </location>
    <ligand>
        <name>Ca(2+)</name>
        <dbReference type="ChEBI" id="CHEBI:29108"/>
    </ligand>
</feature>
<keyword evidence="6" id="KW-0106">Calcium</keyword>
<keyword evidence="5 8" id="KW-0472">Membrane</keyword>
<dbReference type="GO" id="GO:0006672">
    <property type="term" value="P:ceramide metabolic process"/>
    <property type="evidence" value="ECO:0007669"/>
    <property type="project" value="InterPro"/>
</dbReference>
<dbReference type="GO" id="GO:0016811">
    <property type="term" value="F:hydrolase activity, acting on carbon-nitrogen (but not peptide) bonds, in linear amides"/>
    <property type="evidence" value="ECO:0007669"/>
    <property type="project" value="InterPro"/>
</dbReference>
<dbReference type="RefSeq" id="WP_190292356.1">
    <property type="nucleotide sequence ID" value="NZ_JABFCZ010000016.1"/>
</dbReference>
<comment type="cofactor">
    <cofactor evidence="7">
        <name>Zn(2+)</name>
        <dbReference type="ChEBI" id="CHEBI:29105"/>
    </cofactor>
</comment>
<evidence type="ECO:0000256" key="3">
    <source>
        <dbReference type="ARBA" id="ARBA00022801"/>
    </source>
</evidence>
<feature type="transmembrane region" description="Helical" evidence="8">
    <location>
        <begin position="51"/>
        <end position="73"/>
    </location>
</feature>
<proteinExistence type="predicted"/>
<keyword evidence="7" id="KW-0862">Zinc</keyword>
<feature type="transmembrane region" description="Helical" evidence="8">
    <location>
        <begin position="23"/>
        <end position="42"/>
    </location>
</feature>
<protein>
    <recommendedName>
        <fullName evidence="11">Ceramidase</fullName>
    </recommendedName>
</protein>
<sequence>MDLYEQVDRYCERVGPEFWAEPLNAVTNVGFLIAAIVAFYLWRRKTPDDRVALALIGVVFLTGIGSFLFHTFATRWAEMADVIPIVVFIHFYLLIALNRFLKMSWVLAGALVIGFFVMSPGLGEVWAPIVGSSAFYLPALLAIFAVGIAFWRTDKKLGRDVLLTGVLFTVSVTFRALDMSLCPDVTTGTHFLWHIFNSLVLFSLLRVLILQRSG</sequence>
<evidence type="ECO:0000313" key="10">
    <source>
        <dbReference type="Proteomes" id="UP000598467"/>
    </source>
</evidence>
<organism evidence="9 10">
    <name type="scientific">Roseibium aggregatum</name>
    <dbReference type="NCBI Taxonomy" id="187304"/>
    <lineage>
        <taxon>Bacteria</taxon>
        <taxon>Pseudomonadati</taxon>
        <taxon>Pseudomonadota</taxon>
        <taxon>Alphaproteobacteria</taxon>
        <taxon>Hyphomicrobiales</taxon>
        <taxon>Stappiaceae</taxon>
        <taxon>Roseibium</taxon>
    </lineage>
</organism>
<dbReference type="GO" id="GO:0046872">
    <property type="term" value="F:metal ion binding"/>
    <property type="evidence" value="ECO:0007669"/>
    <property type="project" value="UniProtKB-KW"/>
</dbReference>
<accession>A0A926S5L5</accession>
<feature type="transmembrane region" description="Helical" evidence="8">
    <location>
        <begin position="104"/>
        <end position="123"/>
    </location>
</feature>
<dbReference type="GO" id="GO:0016020">
    <property type="term" value="C:membrane"/>
    <property type="evidence" value="ECO:0007669"/>
    <property type="project" value="UniProtKB-SubCell"/>
</dbReference>
<gene>
    <name evidence="9" type="ORF">HK439_15125</name>
</gene>
<comment type="caution">
    <text evidence="9">The sequence shown here is derived from an EMBL/GenBank/DDBJ whole genome shotgun (WGS) entry which is preliminary data.</text>
</comment>
<dbReference type="Proteomes" id="UP000598467">
    <property type="component" value="Unassembled WGS sequence"/>
</dbReference>
<keyword evidence="3" id="KW-0378">Hydrolase</keyword>
<dbReference type="AlphaFoldDB" id="A0A926S5L5"/>